<dbReference type="Gene3D" id="2.40.30.170">
    <property type="match status" value="1"/>
</dbReference>
<feature type="domain" description="Multidrug resistance protein MdtA-like barrel-sandwich hybrid" evidence="6">
    <location>
        <begin position="44"/>
        <end position="185"/>
    </location>
</feature>
<evidence type="ECO:0000256" key="3">
    <source>
        <dbReference type="ARBA" id="ARBA00022989"/>
    </source>
</evidence>
<evidence type="ECO:0000259" key="7">
    <source>
        <dbReference type="Pfam" id="PF25963"/>
    </source>
</evidence>
<keyword evidence="9" id="KW-1185">Reference proteome</keyword>
<protein>
    <submittedName>
        <fullName evidence="8">HlyD family secretion protein</fullName>
    </submittedName>
</protein>
<evidence type="ECO:0000313" key="9">
    <source>
        <dbReference type="Proteomes" id="UP001243009"/>
    </source>
</evidence>
<dbReference type="InterPro" id="IPR058625">
    <property type="entry name" value="MdtA-like_BSH"/>
</dbReference>
<dbReference type="Pfam" id="PF25917">
    <property type="entry name" value="BSH_RND"/>
    <property type="match status" value="1"/>
</dbReference>
<dbReference type="EMBL" id="JAUTWS010000032">
    <property type="protein sequence ID" value="MDO9711676.1"/>
    <property type="molecule type" value="Genomic_DNA"/>
</dbReference>
<comment type="similarity">
    <text evidence="1">Belongs to the membrane fusion protein (MFP) (TC 8.A.1) family.</text>
</comment>
<dbReference type="Pfam" id="PF25963">
    <property type="entry name" value="Beta-barrel_AAEA"/>
    <property type="match status" value="1"/>
</dbReference>
<dbReference type="InterPro" id="IPR058634">
    <property type="entry name" value="AaeA-lik-b-barrel"/>
</dbReference>
<proteinExistence type="inferred from homology"/>
<dbReference type="NCBIfam" id="TIGR01730">
    <property type="entry name" value="RND_mfp"/>
    <property type="match status" value="1"/>
</dbReference>
<dbReference type="InterPro" id="IPR050393">
    <property type="entry name" value="MFP_Efflux_Pump"/>
</dbReference>
<dbReference type="PANTHER" id="PTHR30367:SF12">
    <property type="entry name" value="P-HYDROXYBENZOIC ACID EFFLUX PUMP SUBUNIT AAEA"/>
    <property type="match status" value="1"/>
</dbReference>
<evidence type="ECO:0000256" key="4">
    <source>
        <dbReference type="ARBA" id="ARBA00023136"/>
    </source>
</evidence>
<feature type="transmembrane region" description="Helical" evidence="5">
    <location>
        <begin position="6"/>
        <end position="27"/>
    </location>
</feature>
<sequence>MNLSQLVRVGVTLTVVLIAALTGWQLWRYYMEEPWTRDGRIRAEVVSIAPDVTGLVQEILVRDNQAVRRGDVLFRIDRDRFALALQQAEAVLSSRHASLLQAQRDQQRYTRLDQSAVSIQRQEQAVTDAQVAEANYQQALVERDTARLNLERSEVKAPVNGLVTNLELRPGDYLSAGTAAMALVDSDSFHISGYFEETKLPRIHPGDRVTAHVMGERAPIEGHVEGIAAGITDRELAAGANMLANVNPTFSWVRLAQRVPVRIAIDRVPEGLRLVSGRTATVTVLPREGAPAAQAAR</sequence>
<comment type="caution">
    <text evidence="8">The sequence shown here is derived from an EMBL/GenBank/DDBJ whole genome shotgun (WGS) entry which is preliminary data.</text>
</comment>
<dbReference type="SUPFAM" id="SSF111369">
    <property type="entry name" value="HlyD-like secretion proteins"/>
    <property type="match status" value="1"/>
</dbReference>
<keyword evidence="2 5" id="KW-0812">Transmembrane</keyword>
<accession>A0ABT9E6A3</accession>
<keyword evidence="4 5" id="KW-0472">Membrane</keyword>
<evidence type="ECO:0000313" key="8">
    <source>
        <dbReference type="EMBL" id="MDO9711676.1"/>
    </source>
</evidence>
<evidence type="ECO:0000256" key="1">
    <source>
        <dbReference type="ARBA" id="ARBA00009477"/>
    </source>
</evidence>
<name>A0ABT9E6A3_9PROT</name>
<evidence type="ECO:0000259" key="6">
    <source>
        <dbReference type="Pfam" id="PF25917"/>
    </source>
</evidence>
<dbReference type="PANTHER" id="PTHR30367">
    <property type="entry name" value="P-HYDROXYBENZOIC ACID EFFLUX PUMP SUBUNIT AAEA-RELATED"/>
    <property type="match status" value="1"/>
</dbReference>
<dbReference type="RefSeq" id="WP_305106532.1">
    <property type="nucleotide sequence ID" value="NZ_JAUTWS010000032.1"/>
</dbReference>
<dbReference type="InterPro" id="IPR006143">
    <property type="entry name" value="RND_pump_MFP"/>
</dbReference>
<gene>
    <name evidence="8" type="ORF">Q7A36_25235</name>
</gene>
<keyword evidence="3 5" id="KW-1133">Transmembrane helix</keyword>
<evidence type="ECO:0000256" key="5">
    <source>
        <dbReference type="SAM" id="Phobius"/>
    </source>
</evidence>
<dbReference type="Gene3D" id="2.40.50.100">
    <property type="match status" value="1"/>
</dbReference>
<organism evidence="8 9">
    <name type="scientific">Paracraurococcus lichenis</name>
    <dbReference type="NCBI Taxonomy" id="3064888"/>
    <lineage>
        <taxon>Bacteria</taxon>
        <taxon>Pseudomonadati</taxon>
        <taxon>Pseudomonadota</taxon>
        <taxon>Alphaproteobacteria</taxon>
        <taxon>Acetobacterales</taxon>
        <taxon>Roseomonadaceae</taxon>
        <taxon>Paracraurococcus</taxon>
    </lineage>
</organism>
<feature type="domain" description="p-hydroxybenzoic acid efflux pump subunit AaeA-like beta-barrel" evidence="7">
    <location>
        <begin position="188"/>
        <end position="284"/>
    </location>
</feature>
<reference evidence="8 9" key="1">
    <citation type="submission" date="2023-08" db="EMBL/GenBank/DDBJ databases">
        <title>The draft genome sequence of Paracraurococcus sp. LOR1-02.</title>
        <authorList>
            <person name="Kingkaew E."/>
            <person name="Tanasupawat S."/>
        </authorList>
    </citation>
    <scope>NUCLEOTIDE SEQUENCE [LARGE SCALE GENOMIC DNA]</scope>
    <source>
        <strain evidence="8 9">LOR1-02</strain>
    </source>
</reference>
<evidence type="ECO:0000256" key="2">
    <source>
        <dbReference type="ARBA" id="ARBA00022692"/>
    </source>
</evidence>
<dbReference type="Proteomes" id="UP001243009">
    <property type="component" value="Unassembled WGS sequence"/>
</dbReference>